<keyword evidence="6" id="KW-0915">Sodium</keyword>
<keyword evidence="6" id="KW-0479">Metal-binding</keyword>
<dbReference type="GO" id="GO:0046872">
    <property type="term" value="F:metal ion binding"/>
    <property type="evidence" value="ECO:0007669"/>
    <property type="project" value="UniProtKB-KW"/>
</dbReference>
<dbReference type="InterPro" id="IPR037272">
    <property type="entry name" value="SNS_sf"/>
</dbReference>
<evidence type="ECO:0000256" key="2">
    <source>
        <dbReference type="ARBA" id="ARBA00022448"/>
    </source>
</evidence>
<dbReference type="GeneTree" id="ENSGT00940000173581"/>
<reference evidence="8" key="2">
    <citation type="submission" date="2025-09" db="UniProtKB">
        <authorList>
            <consortium name="Ensembl"/>
        </authorList>
    </citation>
    <scope>IDENTIFICATION</scope>
</reference>
<reference evidence="8" key="1">
    <citation type="submission" date="2025-08" db="UniProtKB">
        <authorList>
            <consortium name="Ensembl"/>
        </authorList>
    </citation>
    <scope>IDENTIFICATION</scope>
</reference>
<evidence type="ECO:0000256" key="3">
    <source>
        <dbReference type="ARBA" id="ARBA00022692"/>
    </source>
</evidence>
<evidence type="ECO:0000256" key="1">
    <source>
        <dbReference type="ARBA" id="ARBA00004141"/>
    </source>
</evidence>
<comment type="subcellular location">
    <subcellularLocation>
        <location evidence="1">Membrane</location>
        <topology evidence="1">Multi-pass membrane protein</topology>
    </subcellularLocation>
</comment>
<dbReference type="PANTHER" id="PTHR11616:SF289">
    <property type="entry name" value="TRANSPORTER"/>
    <property type="match status" value="1"/>
</dbReference>
<evidence type="ECO:0000256" key="7">
    <source>
        <dbReference type="SAM" id="SignalP"/>
    </source>
</evidence>
<proteinExistence type="predicted"/>
<dbReference type="AlphaFoldDB" id="A0A8C4TGQ3"/>
<feature type="binding site" evidence="6">
    <location>
        <position position="59"/>
    </location>
    <ligand>
        <name>Na(+)</name>
        <dbReference type="ChEBI" id="CHEBI:29101"/>
        <label>1</label>
    </ligand>
</feature>
<evidence type="ECO:0000256" key="5">
    <source>
        <dbReference type="ARBA" id="ARBA00023136"/>
    </source>
</evidence>
<accession>A0A8C4TGQ3</accession>
<dbReference type="PANTHER" id="PTHR11616">
    <property type="entry name" value="SODIUM/CHLORIDE DEPENDENT TRANSPORTER"/>
    <property type="match status" value="1"/>
</dbReference>
<evidence type="ECO:0000256" key="4">
    <source>
        <dbReference type="ARBA" id="ARBA00022989"/>
    </source>
</evidence>
<dbReference type="GO" id="GO:0005886">
    <property type="term" value="C:plasma membrane"/>
    <property type="evidence" value="ECO:0007669"/>
    <property type="project" value="TreeGrafter"/>
</dbReference>
<keyword evidence="4" id="KW-1133">Transmembrane helix</keyword>
<dbReference type="PROSITE" id="PS50267">
    <property type="entry name" value="NA_NEUROTRAN_SYMP_3"/>
    <property type="match status" value="1"/>
</dbReference>
<evidence type="ECO:0000256" key="6">
    <source>
        <dbReference type="PIRSR" id="PIRSR600175-1"/>
    </source>
</evidence>
<dbReference type="GO" id="GO:0042995">
    <property type="term" value="C:cell projection"/>
    <property type="evidence" value="ECO:0007669"/>
    <property type="project" value="TreeGrafter"/>
</dbReference>
<feature type="binding site" evidence="6">
    <location>
        <position position="56"/>
    </location>
    <ligand>
        <name>Na(+)</name>
        <dbReference type="ChEBI" id="CHEBI:29101"/>
        <label>1</label>
    </ligand>
</feature>
<name>A0A8C4TGQ3_ERPCA</name>
<dbReference type="GO" id="GO:0005332">
    <property type="term" value="F:gamma-aminobutyric acid:sodium:chloride symporter activity"/>
    <property type="evidence" value="ECO:0007669"/>
    <property type="project" value="TreeGrafter"/>
</dbReference>
<feature type="signal peptide" evidence="7">
    <location>
        <begin position="1"/>
        <end position="19"/>
    </location>
</feature>
<keyword evidence="2" id="KW-0813">Transport</keyword>
<dbReference type="Ensembl" id="ENSECRT00000030978.1">
    <property type="protein sequence ID" value="ENSECRP00000030335.1"/>
    <property type="gene ID" value="ENSECRG00000020582.1"/>
</dbReference>
<dbReference type="InterPro" id="IPR000175">
    <property type="entry name" value="Na/ntran_symport"/>
</dbReference>
<evidence type="ECO:0000313" key="8">
    <source>
        <dbReference type="Ensembl" id="ENSECRP00000030335.1"/>
    </source>
</evidence>
<feature type="binding site" evidence="6">
    <location>
        <position position="63"/>
    </location>
    <ligand>
        <name>Na(+)</name>
        <dbReference type="ChEBI" id="CHEBI:29101"/>
        <label>1</label>
    </ligand>
</feature>
<keyword evidence="3" id="KW-0812">Transmembrane</keyword>
<dbReference type="Pfam" id="PF00209">
    <property type="entry name" value="SNF"/>
    <property type="match status" value="1"/>
</dbReference>
<keyword evidence="7" id="KW-0732">Signal</keyword>
<sequence length="102" mass="11891">MPLFNNIILFRIVIMEANAMEETQLQINKRKPTPGKMVHKRGHWARKAEYFLAVGGDIVGLGNVWRFPYLCYKNGGGESRHQQCLLQFKESLWVSALMRQKR</sequence>
<keyword evidence="5" id="KW-0472">Membrane</keyword>
<dbReference type="SUPFAM" id="SSF161070">
    <property type="entry name" value="SNF-like"/>
    <property type="match status" value="1"/>
</dbReference>
<protein>
    <submittedName>
        <fullName evidence="8">Uncharacterized protein</fullName>
    </submittedName>
</protein>
<feature type="chain" id="PRO_5034489484" evidence="7">
    <location>
        <begin position="20"/>
        <end position="102"/>
    </location>
</feature>
<dbReference type="Proteomes" id="UP000694620">
    <property type="component" value="Unassembled WGS sequence"/>
</dbReference>
<organism evidence="8 9">
    <name type="scientific">Erpetoichthys calabaricus</name>
    <name type="common">Rope fish</name>
    <name type="synonym">Calamoichthys calabaricus</name>
    <dbReference type="NCBI Taxonomy" id="27687"/>
    <lineage>
        <taxon>Eukaryota</taxon>
        <taxon>Metazoa</taxon>
        <taxon>Chordata</taxon>
        <taxon>Craniata</taxon>
        <taxon>Vertebrata</taxon>
        <taxon>Euteleostomi</taxon>
        <taxon>Actinopterygii</taxon>
        <taxon>Polypteriformes</taxon>
        <taxon>Polypteridae</taxon>
        <taxon>Erpetoichthys</taxon>
    </lineage>
</organism>
<keyword evidence="9" id="KW-1185">Reference proteome</keyword>
<evidence type="ECO:0000313" key="9">
    <source>
        <dbReference type="Proteomes" id="UP000694620"/>
    </source>
</evidence>